<feature type="transmembrane region" description="Helical" evidence="1">
    <location>
        <begin position="98"/>
        <end position="117"/>
    </location>
</feature>
<reference evidence="3" key="1">
    <citation type="submission" date="2015-07" db="EMBL/GenBank/DDBJ databases">
        <authorList>
            <person name="Teixeira M.M."/>
            <person name="Souza R.C."/>
            <person name="Almeida L.G."/>
            <person name="Vicente V.A."/>
            <person name="de Hoog S."/>
            <person name="Bocca A.L."/>
            <person name="de Almeida S.R."/>
            <person name="Vasconcelos A.T."/>
            <person name="Felipe M.S."/>
        </authorList>
    </citation>
    <scope>NUCLEOTIDE SEQUENCE [LARGE SCALE GENOMIC DNA]</scope>
    <source>
        <strain evidence="3">KSF</strain>
    </source>
</reference>
<evidence type="ECO:0000256" key="1">
    <source>
        <dbReference type="SAM" id="Phobius"/>
    </source>
</evidence>
<gene>
    <name evidence="2" type="ORF">CLCR_09284</name>
</gene>
<evidence type="ECO:0000313" key="2">
    <source>
        <dbReference type="EMBL" id="OCT51926.1"/>
    </source>
</evidence>
<keyword evidence="1" id="KW-0472">Membrane</keyword>
<organism evidence="2 3">
    <name type="scientific">Cladophialophora carrionii</name>
    <dbReference type="NCBI Taxonomy" id="86049"/>
    <lineage>
        <taxon>Eukaryota</taxon>
        <taxon>Fungi</taxon>
        <taxon>Dikarya</taxon>
        <taxon>Ascomycota</taxon>
        <taxon>Pezizomycotina</taxon>
        <taxon>Eurotiomycetes</taxon>
        <taxon>Chaetothyriomycetidae</taxon>
        <taxon>Chaetothyriales</taxon>
        <taxon>Herpotrichiellaceae</taxon>
        <taxon>Cladophialophora</taxon>
    </lineage>
</organism>
<accession>A0A1C1CTU4</accession>
<comment type="caution">
    <text evidence="2">The sequence shown here is derived from an EMBL/GenBank/DDBJ whole genome shotgun (WGS) entry which is preliminary data.</text>
</comment>
<evidence type="ECO:0000313" key="3">
    <source>
        <dbReference type="Proteomes" id="UP000094526"/>
    </source>
</evidence>
<keyword evidence="3" id="KW-1185">Reference proteome</keyword>
<proteinExistence type="predicted"/>
<dbReference type="EMBL" id="LGRB01000009">
    <property type="protein sequence ID" value="OCT51926.1"/>
    <property type="molecule type" value="Genomic_DNA"/>
</dbReference>
<keyword evidence="1" id="KW-1133">Transmembrane helix</keyword>
<dbReference type="AlphaFoldDB" id="A0A1C1CTU4"/>
<dbReference type="VEuPathDB" id="FungiDB:CLCR_09284"/>
<sequence length="123" mass="13528">MLIRAGGVQLETVPEEADSVGGGVAGHLLLQLLANRVSWRTPRAVRDAQPGSTRFRGDDDWSMSVKGARCFKDETVVPKEASNVTIHHTPRRTCSPCATFPIFYGMTFAAFILANAVRWPWTV</sequence>
<dbReference type="Proteomes" id="UP000094526">
    <property type="component" value="Unassembled WGS sequence"/>
</dbReference>
<keyword evidence="1" id="KW-0812">Transmembrane</keyword>
<protein>
    <submittedName>
        <fullName evidence="2">Uncharacterized protein</fullName>
    </submittedName>
</protein>
<name>A0A1C1CTU4_9EURO</name>